<dbReference type="EMBL" id="SVBY01000007">
    <property type="protein sequence ID" value="MBE6091914.1"/>
    <property type="molecule type" value="Genomic_DNA"/>
</dbReference>
<dbReference type="Gene3D" id="3.30.950.30">
    <property type="entry name" value="Schlafen, AAA domain"/>
    <property type="match status" value="1"/>
</dbReference>
<gene>
    <name evidence="2" type="ORF">E7201_01865</name>
</gene>
<accession>A0A927ZWT3</accession>
<dbReference type="Pfam" id="PF13749">
    <property type="entry name" value="HATPase_c_4"/>
    <property type="match status" value="1"/>
</dbReference>
<evidence type="ECO:0000313" key="3">
    <source>
        <dbReference type="Proteomes" id="UP000761380"/>
    </source>
</evidence>
<proteinExistence type="predicted"/>
<comment type="caution">
    <text evidence="2">The sequence shown here is derived from an EMBL/GenBank/DDBJ whole genome shotgun (WGS) entry which is preliminary data.</text>
</comment>
<sequence length="435" mass="48202">MRGNHENVDIEYKRMYVPELRKDIVAFANTEGGKLYIGVNDDGTIIGIGDTDDTMLRLAGSLKDSIAPDIMPFVQIRAVDECGKNVIAVEVASGSAKPYYLKDKGLKPNGVYVRRGSSSQPLSEAGIRDMIVEYYGKSYETVRSLKQNLTFTAFQKELAERHLSFDEAQMRTLNLIGEDGLYTNLALLLSDQCEHTLKIAIFQGTDDVVFRNHQEFTGSLLSQLKEGFAFLDKNIAVKSSIDGLRRKDERDYPMAAVREALLNAIIHRDYGFNGSTIINIYDDRIEFISLGGLVSGLSMDAILMGVSQSRNAGLANVFFRLKLVESYGTGIKRIQALYKGSSKQAVFASATGAFKTTLYNLNESGISEKISLYQPNNEKEIILNLAIKQKSITRKDVEIALSIGSTKAYSLLTDLCNKGILIMQKAGNRTCYLPQ</sequence>
<evidence type="ECO:0000259" key="1">
    <source>
        <dbReference type="Pfam" id="PF04326"/>
    </source>
</evidence>
<reference evidence="2" key="1">
    <citation type="submission" date="2019-04" db="EMBL/GenBank/DDBJ databases">
        <title>Evolution of Biomass-Degrading Anaerobic Consortia Revealed by Metagenomics.</title>
        <authorList>
            <person name="Peng X."/>
        </authorList>
    </citation>
    <scope>NUCLEOTIDE SEQUENCE</scope>
    <source>
        <strain evidence="2">SIG240</strain>
    </source>
</reference>
<dbReference type="AlphaFoldDB" id="A0A927ZWT3"/>
<organism evidence="2 3">
    <name type="scientific">Selenomonas ruminantium</name>
    <dbReference type="NCBI Taxonomy" id="971"/>
    <lineage>
        <taxon>Bacteria</taxon>
        <taxon>Bacillati</taxon>
        <taxon>Bacillota</taxon>
        <taxon>Negativicutes</taxon>
        <taxon>Selenomonadales</taxon>
        <taxon>Selenomonadaceae</taxon>
        <taxon>Selenomonas</taxon>
    </lineage>
</organism>
<feature type="domain" description="Schlafen AlbA-2" evidence="1">
    <location>
        <begin position="6"/>
        <end position="122"/>
    </location>
</feature>
<dbReference type="InterPro" id="IPR038475">
    <property type="entry name" value="RecG_C_sf"/>
</dbReference>
<dbReference type="InterPro" id="IPR007421">
    <property type="entry name" value="Schlafen_AlbA_2_dom"/>
</dbReference>
<dbReference type="Proteomes" id="UP000761380">
    <property type="component" value="Unassembled WGS sequence"/>
</dbReference>
<evidence type="ECO:0000313" key="2">
    <source>
        <dbReference type="EMBL" id="MBE6091914.1"/>
    </source>
</evidence>
<dbReference type="PANTHER" id="PTHR30595">
    <property type="entry name" value="GLPR-RELATED TRANSCRIPTIONAL REPRESSOR"/>
    <property type="match status" value="1"/>
</dbReference>
<name>A0A927ZWT3_SELRU</name>
<protein>
    <submittedName>
        <fullName evidence="2">AAA family ATPase</fullName>
    </submittedName>
</protein>
<dbReference type="Gene3D" id="3.30.565.60">
    <property type="match status" value="1"/>
</dbReference>
<dbReference type="InterPro" id="IPR038461">
    <property type="entry name" value="Schlafen_AlbA_2_dom_sf"/>
</dbReference>
<dbReference type="Pfam" id="PF04326">
    <property type="entry name" value="SLFN_AlbA_2"/>
    <property type="match status" value="1"/>
</dbReference>
<dbReference type="PANTHER" id="PTHR30595:SF6">
    <property type="entry name" value="SCHLAFEN ALBA-2 DOMAIN-CONTAINING PROTEIN"/>
    <property type="match status" value="1"/>
</dbReference>